<comment type="caution">
    <text evidence="2">The sequence shown here is derived from an EMBL/GenBank/DDBJ whole genome shotgun (WGS) entry which is preliminary data.</text>
</comment>
<feature type="compositionally biased region" description="Low complexity" evidence="1">
    <location>
        <begin position="381"/>
        <end position="400"/>
    </location>
</feature>
<dbReference type="PANTHER" id="PTHR22014">
    <property type="entry name" value="RNA-BINDING PROTEIN 33"/>
    <property type="match status" value="1"/>
</dbReference>
<dbReference type="OrthoDB" id="5990677at2759"/>
<feature type="compositionally biased region" description="Basic and acidic residues" evidence="1">
    <location>
        <begin position="285"/>
        <end position="296"/>
    </location>
</feature>
<name>Q4S4X8_TETNG</name>
<feature type="region of interest" description="Disordered" evidence="1">
    <location>
        <begin position="563"/>
        <end position="610"/>
    </location>
</feature>
<dbReference type="EMBL" id="CAAE01014737">
    <property type="protein sequence ID" value="CAG04304.1"/>
    <property type="molecule type" value="Genomic_DNA"/>
</dbReference>
<dbReference type="PANTHER" id="PTHR22014:SF2">
    <property type="entry name" value="RNA-BINDING PROTEIN 33"/>
    <property type="match status" value="1"/>
</dbReference>
<dbReference type="GO" id="GO:0003723">
    <property type="term" value="F:RNA binding"/>
    <property type="evidence" value="ECO:0007669"/>
    <property type="project" value="TreeGrafter"/>
</dbReference>
<feature type="compositionally biased region" description="Polar residues" evidence="1">
    <location>
        <begin position="587"/>
        <end position="603"/>
    </location>
</feature>
<proteinExistence type="predicted"/>
<dbReference type="AlphaFoldDB" id="Q4S4X8"/>
<evidence type="ECO:0000256" key="1">
    <source>
        <dbReference type="SAM" id="MobiDB-lite"/>
    </source>
</evidence>
<feature type="compositionally biased region" description="Basic and acidic residues" evidence="1">
    <location>
        <begin position="317"/>
        <end position="342"/>
    </location>
</feature>
<feature type="compositionally biased region" description="Pro residues" evidence="1">
    <location>
        <begin position="36"/>
        <end position="55"/>
    </location>
</feature>
<feature type="compositionally biased region" description="Polar residues" evidence="1">
    <location>
        <begin position="437"/>
        <end position="449"/>
    </location>
</feature>
<protein>
    <submittedName>
        <fullName evidence="2">(spotted green pufferfish) hypothetical protein</fullName>
    </submittedName>
</protein>
<feature type="compositionally biased region" description="Polar residues" evidence="1">
    <location>
        <begin position="199"/>
        <end position="222"/>
    </location>
</feature>
<dbReference type="KEGG" id="tng:GSTEN00023989G001"/>
<dbReference type="InterPro" id="IPR039878">
    <property type="entry name" value="RBM33"/>
</dbReference>
<organism evidence="2">
    <name type="scientific">Tetraodon nigroviridis</name>
    <name type="common">Spotted green pufferfish</name>
    <name type="synonym">Chelonodon nigroviridis</name>
    <dbReference type="NCBI Taxonomy" id="99883"/>
    <lineage>
        <taxon>Eukaryota</taxon>
        <taxon>Metazoa</taxon>
        <taxon>Chordata</taxon>
        <taxon>Craniata</taxon>
        <taxon>Vertebrata</taxon>
        <taxon>Euteleostomi</taxon>
        <taxon>Actinopterygii</taxon>
        <taxon>Neopterygii</taxon>
        <taxon>Teleostei</taxon>
        <taxon>Neoteleostei</taxon>
        <taxon>Acanthomorphata</taxon>
        <taxon>Eupercaria</taxon>
        <taxon>Tetraodontiformes</taxon>
        <taxon>Tetradontoidea</taxon>
        <taxon>Tetraodontidae</taxon>
        <taxon>Tetraodon</taxon>
    </lineage>
</organism>
<reference evidence="2" key="2">
    <citation type="submission" date="2004-02" db="EMBL/GenBank/DDBJ databases">
        <authorList>
            <consortium name="Genoscope"/>
            <consortium name="Whitehead Institute Centre for Genome Research"/>
        </authorList>
    </citation>
    <scope>NUCLEOTIDE SEQUENCE</scope>
</reference>
<feature type="compositionally biased region" description="Polar residues" evidence="1">
    <location>
        <begin position="357"/>
        <end position="369"/>
    </location>
</feature>
<evidence type="ECO:0000313" key="2">
    <source>
        <dbReference type="EMBL" id="CAG04304.1"/>
    </source>
</evidence>
<feature type="compositionally biased region" description="Polar residues" evidence="1">
    <location>
        <begin position="79"/>
        <end position="99"/>
    </location>
</feature>
<feature type="compositionally biased region" description="Polar residues" evidence="1">
    <location>
        <begin position="403"/>
        <end position="415"/>
    </location>
</feature>
<feature type="compositionally biased region" description="Low complexity" evidence="1">
    <location>
        <begin position="454"/>
        <end position="471"/>
    </location>
</feature>
<feature type="compositionally biased region" description="Polar residues" evidence="1">
    <location>
        <begin position="171"/>
        <end position="184"/>
    </location>
</feature>
<feature type="region of interest" description="Disordered" evidence="1">
    <location>
        <begin position="1"/>
        <end position="479"/>
    </location>
</feature>
<feature type="compositionally biased region" description="Polar residues" evidence="1">
    <location>
        <begin position="246"/>
        <end position="255"/>
    </location>
</feature>
<sequence length="610" mass="68194">PLHPRGPPLFQEHGRPLAQQPLQPLIPPHMTHRSPPLRPQMEPPPRIMNSPPPSFPQHHQEHPPQPKNIHINPHFRGHPTSSVRGHQGMMNLNQGGSPNQPRPFMGPRQHFGQQGNPFPPPQVQFGMQGLMHGPPGPQLPHRDPLPPHQPMHQHQHHHRQELLHREQQQQNVNELRPQSQSASVMLQGPNVFQQPQQQHGRQMNSRPQNLQQRTVANRQRMNAPQHISKPMQPRNSNLRELPIAPGNTNMNSSRPAANVRPVAKATQAARPEQSTQAVPAGGRGRGWDFAKTDLHSGGEVSTVIRKETQYPDEDEETRQYRLKIEEQKRLREEILKTKEMRRQMQAGVRKKELLDRINSQTPGQNPALSQTTPQPAPHLPPQQQQEQLQQSQQQRQFAPRLCQPSSQPLPGSNPSALFPTNGGAQTPAPGPHVKTRLQMTKGTAQQQQAPRPDPSQQWKQPPQNQQQPLQQRRNAEMQVNEAHQRNIPLISTVAPAQIGPKPGVKRTVMQRTNSLTDGQQLPPKVRVIKLCGVGAKSPAAGDGSEQQQGAVSVAAMNQSIQRKVTVTGQQQQAAGRALQANRGAPAHQQQNRVHHQAQVTSPPDTDRRGK</sequence>
<feature type="non-terminal residue" evidence="2">
    <location>
        <position position="1"/>
    </location>
</feature>
<gene>
    <name evidence="2" type="ORF">GSTENG00023989001</name>
</gene>
<reference evidence="2" key="1">
    <citation type="journal article" date="2004" name="Nature">
        <title>Genome duplication in the teleost fish Tetraodon nigroviridis reveals the early vertebrate proto-karyotype.</title>
        <authorList>
            <person name="Jaillon O."/>
            <person name="Aury J.-M."/>
            <person name="Brunet F."/>
            <person name="Petit J.-L."/>
            <person name="Stange-Thomann N."/>
            <person name="Mauceli E."/>
            <person name="Bouneau L."/>
            <person name="Fischer C."/>
            <person name="Ozouf-Costaz C."/>
            <person name="Bernot A."/>
            <person name="Nicaud S."/>
            <person name="Jaffe D."/>
            <person name="Fisher S."/>
            <person name="Lutfalla G."/>
            <person name="Dossat C."/>
            <person name="Segurens B."/>
            <person name="Dasilva C."/>
            <person name="Salanoubat M."/>
            <person name="Levy M."/>
            <person name="Boudet N."/>
            <person name="Castellano S."/>
            <person name="Anthouard V."/>
            <person name="Jubin C."/>
            <person name="Castelli V."/>
            <person name="Katinka M."/>
            <person name="Vacherie B."/>
            <person name="Biemont C."/>
            <person name="Skalli Z."/>
            <person name="Cattolico L."/>
            <person name="Poulain J."/>
            <person name="De Berardinis V."/>
            <person name="Cruaud C."/>
            <person name="Duprat S."/>
            <person name="Brottier P."/>
            <person name="Coutanceau J.-P."/>
            <person name="Gouzy J."/>
            <person name="Parra G."/>
            <person name="Lardier G."/>
            <person name="Chapple C."/>
            <person name="McKernan K.J."/>
            <person name="McEwan P."/>
            <person name="Bosak S."/>
            <person name="Kellis M."/>
            <person name="Volff J.-N."/>
            <person name="Guigo R."/>
            <person name="Zody M.C."/>
            <person name="Mesirov J."/>
            <person name="Lindblad-Toh K."/>
            <person name="Birren B."/>
            <person name="Nusbaum C."/>
            <person name="Kahn D."/>
            <person name="Robinson-Rechavi M."/>
            <person name="Laudet V."/>
            <person name="Schachter V."/>
            <person name="Quetier F."/>
            <person name="Saurin W."/>
            <person name="Scarpelli C."/>
            <person name="Wincker P."/>
            <person name="Lander E.S."/>
            <person name="Weissenbach J."/>
            <person name="Roest Crollius H."/>
        </authorList>
    </citation>
    <scope>NUCLEOTIDE SEQUENCE [LARGE SCALE GENOMIC DNA]</scope>
</reference>
<accession>Q4S4X8</accession>
<feature type="compositionally biased region" description="Low complexity" evidence="1">
    <location>
        <begin position="568"/>
        <end position="584"/>
    </location>
</feature>